<protein>
    <recommendedName>
        <fullName evidence="1">Methyltransferase domain-containing protein</fullName>
    </recommendedName>
</protein>
<organism evidence="2 3">
    <name type="scientific">Phytohabitans suffuscus</name>
    <dbReference type="NCBI Taxonomy" id="624315"/>
    <lineage>
        <taxon>Bacteria</taxon>
        <taxon>Bacillati</taxon>
        <taxon>Actinomycetota</taxon>
        <taxon>Actinomycetes</taxon>
        <taxon>Micromonosporales</taxon>
        <taxon>Micromonosporaceae</taxon>
    </lineage>
</organism>
<feature type="domain" description="Methyltransferase" evidence="1">
    <location>
        <begin position="44"/>
        <end position="134"/>
    </location>
</feature>
<dbReference type="SUPFAM" id="SSF53335">
    <property type="entry name" value="S-adenosyl-L-methionine-dependent methyltransferases"/>
    <property type="match status" value="1"/>
</dbReference>
<dbReference type="KEGG" id="psuu:Psuf_058140"/>
<evidence type="ECO:0000259" key="1">
    <source>
        <dbReference type="Pfam" id="PF13649"/>
    </source>
</evidence>
<evidence type="ECO:0000313" key="3">
    <source>
        <dbReference type="Proteomes" id="UP000503011"/>
    </source>
</evidence>
<evidence type="ECO:0000313" key="2">
    <source>
        <dbReference type="EMBL" id="BCB88501.1"/>
    </source>
</evidence>
<dbReference type="PANTHER" id="PTHR43464:SF92">
    <property type="entry name" value="SLR1071 PROTEIN"/>
    <property type="match status" value="1"/>
</dbReference>
<dbReference type="CDD" id="cd02440">
    <property type="entry name" value="AdoMet_MTases"/>
    <property type="match status" value="1"/>
</dbReference>
<reference evidence="2 3" key="1">
    <citation type="submission" date="2020-03" db="EMBL/GenBank/DDBJ databases">
        <title>Whole genome shotgun sequence of Phytohabitans suffuscus NBRC 105367.</title>
        <authorList>
            <person name="Komaki H."/>
            <person name="Tamura T."/>
        </authorList>
    </citation>
    <scope>NUCLEOTIDE SEQUENCE [LARGE SCALE GENOMIC DNA]</scope>
    <source>
        <strain evidence="2 3">NBRC 105367</strain>
    </source>
</reference>
<dbReference type="Pfam" id="PF13649">
    <property type="entry name" value="Methyltransf_25"/>
    <property type="match status" value="1"/>
</dbReference>
<keyword evidence="3" id="KW-1185">Reference proteome</keyword>
<dbReference type="Gene3D" id="3.40.50.150">
    <property type="entry name" value="Vaccinia Virus protein VP39"/>
    <property type="match status" value="1"/>
</dbReference>
<gene>
    <name evidence="2" type="ORF">Psuf_058140</name>
</gene>
<proteinExistence type="predicted"/>
<dbReference type="GO" id="GO:0008168">
    <property type="term" value="F:methyltransferase activity"/>
    <property type="evidence" value="ECO:0007669"/>
    <property type="project" value="TreeGrafter"/>
</dbReference>
<name>A0A6F8YRN8_9ACTN</name>
<reference evidence="2 3" key="2">
    <citation type="submission" date="2020-03" db="EMBL/GenBank/DDBJ databases">
        <authorList>
            <person name="Ichikawa N."/>
            <person name="Kimura A."/>
            <person name="Kitahashi Y."/>
            <person name="Uohara A."/>
        </authorList>
    </citation>
    <scope>NUCLEOTIDE SEQUENCE [LARGE SCALE GENOMIC DNA]</scope>
    <source>
        <strain evidence="2 3">NBRC 105367</strain>
    </source>
</reference>
<dbReference type="InterPro" id="IPR029063">
    <property type="entry name" value="SAM-dependent_MTases_sf"/>
</dbReference>
<dbReference type="InterPro" id="IPR041698">
    <property type="entry name" value="Methyltransf_25"/>
</dbReference>
<sequence length="243" mass="26315">MEYGAQHAALYDAAFHSRGKDYPGEAAAIVELVRQRRPEARTLLDVACGTGLHLRTFAAEFDEVEGVELSPAMLDIARRRLPGVPLRAGDMRTFDLGRTFDAVTCVSNAVAEVETREGLALALRRMAAHLAPGGVLVVEPWYFPENYLDGYVGGHVFRDGDRVVSRVTHSTRHGDTTRHTVAFMVATPAGITQFTDVCVLGLFTREEYLDALADAGVKAELVPGFSLADGRPNGPGLFVGTRS</sequence>
<dbReference type="AlphaFoldDB" id="A0A6F8YRN8"/>
<dbReference type="Proteomes" id="UP000503011">
    <property type="component" value="Chromosome"/>
</dbReference>
<dbReference type="RefSeq" id="WP_173159971.1">
    <property type="nucleotide sequence ID" value="NZ_AP022871.1"/>
</dbReference>
<dbReference type="Gene3D" id="2.20.130.10">
    <property type="entry name" value="CAC2371-like domains"/>
    <property type="match status" value="1"/>
</dbReference>
<dbReference type="EMBL" id="AP022871">
    <property type="protein sequence ID" value="BCB88501.1"/>
    <property type="molecule type" value="Genomic_DNA"/>
</dbReference>
<dbReference type="PANTHER" id="PTHR43464">
    <property type="entry name" value="METHYLTRANSFERASE"/>
    <property type="match status" value="1"/>
</dbReference>
<accession>A0A6F8YRN8</accession>